<dbReference type="PROSITE" id="PS00125">
    <property type="entry name" value="SER_THR_PHOSPHATASE"/>
    <property type="match status" value="1"/>
</dbReference>
<gene>
    <name evidence="2" type="ORF">A2257_02445</name>
</gene>
<dbReference type="PRINTS" id="PR00114">
    <property type="entry name" value="STPHPHTASE"/>
</dbReference>
<proteinExistence type="predicted"/>
<dbReference type="Proteomes" id="UP000177407">
    <property type="component" value="Unassembled WGS sequence"/>
</dbReference>
<dbReference type="EMBL" id="MFGA01000002">
    <property type="protein sequence ID" value="OGF21635.1"/>
    <property type="molecule type" value="Genomic_DNA"/>
</dbReference>
<dbReference type="Pfam" id="PF00149">
    <property type="entry name" value="Metallophos"/>
    <property type="match status" value="1"/>
</dbReference>
<evidence type="ECO:0000259" key="1">
    <source>
        <dbReference type="PROSITE" id="PS00125"/>
    </source>
</evidence>
<dbReference type="SMART" id="SM00156">
    <property type="entry name" value="PP2Ac"/>
    <property type="match status" value="1"/>
</dbReference>
<dbReference type="Gene3D" id="3.60.21.10">
    <property type="match status" value="1"/>
</dbReference>
<dbReference type="SUPFAM" id="SSF56300">
    <property type="entry name" value="Metallo-dependent phosphatases"/>
    <property type="match status" value="1"/>
</dbReference>
<evidence type="ECO:0000313" key="3">
    <source>
        <dbReference type="Proteomes" id="UP000177407"/>
    </source>
</evidence>
<dbReference type="PANTHER" id="PTHR11668">
    <property type="entry name" value="SERINE/THREONINE PROTEIN PHOSPHATASE"/>
    <property type="match status" value="1"/>
</dbReference>
<evidence type="ECO:0000313" key="2">
    <source>
        <dbReference type="EMBL" id="OGF21635.1"/>
    </source>
</evidence>
<name>A0A1F5S4L6_9BACT</name>
<dbReference type="CDD" id="cd00144">
    <property type="entry name" value="MPP_PPP_family"/>
    <property type="match status" value="1"/>
</dbReference>
<dbReference type="AlphaFoldDB" id="A0A1F5S4L6"/>
<comment type="caution">
    <text evidence="2">The sequence shown here is derived from an EMBL/GenBank/DDBJ whole genome shotgun (WGS) entry which is preliminary data.</text>
</comment>
<accession>A0A1F5S4L6</accession>
<sequence>MIFDRGFTSAEIRESQEDRIRRVKKEIYEKAGKRSKEEMIRLASEVRVTLEEEKRRGGGKIKDSIPDILDGQNGEEIFFDDNIIYLPKKGEAIIVGDVHGDPESIISILEQNRFIEEMEKGSNLKIIFLGDYIDRGKKSKQAIELVLDLKKRYPNNIFLLRGNHEERGMMVFGEKSGDTFAKEMMDTFDEDEKKEMDFLGGKTNGGEVFLEYHNLFKIFPSVLVAGNGLIAVHGGAPCDSGISLRKMNSDKVALKETRWVDPSTKFLGIGDNPRRGMGGKVFGKDHFLRFMERIGATVMARSHDIVMKKGNNIVSKFFKNKLVTIFSNGGQKSTNSGYKGQAISPSFARISLEVVKEGWEDPDFQAITYKELNL</sequence>
<organism evidence="2 3">
    <name type="scientific">Candidatus Falkowbacteria bacterium RIFOXYA2_FULL_38_12</name>
    <dbReference type="NCBI Taxonomy" id="1797993"/>
    <lineage>
        <taxon>Bacteria</taxon>
        <taxon>Candidatus Falkowiibacteriota</taxon>
    </lineage>
</organism>
<dbReference type="PANTHER" id="PTHR11668:SF496">
    <property type="entry name" value="SERINE_THREONINE-PROTEIN PHOSPHATASE"/>
    <property type="match status" value="1"/>
</dbReference>
<dbReference type="InterPro" id="IPR029052">
    <property type="entry name" value="Metallo-depent_PP-like"/>
</dbReference>
<dbReference type="InterPro" id="IPR004843">
    <property type="entry name" value="Calcineurin-like_PHP"/>
</dbReference>
<dbReference type="InterPro" id="IPR050341">
    <property type="entry name" value="PP1_catalytic_subunit"/>
</dbReference>
<dbReference type="GO" id="GO:0016787">
    <property type="term" value="F:hydrolase activity"/>
    <property type="evidence" value="ECO:0007669"/>
    <property type="project" value="InterPro"/>
</dbReference>
<reference evidence="2 3" key="1">
    <citation type="journal article" date="2016" name="Nat. Commun.">
        <title>Thousands of microbial genomes shed light on interconnected biogeochemical processes in an aquifer system.</title>
        <authorList>
            <person name="Anantharaman K."/>
            <person name="Brown C.T."/>
            <person name="Hug L.A."/>
            <person name="Sharon I."/>
            <person name="Castelle C.J."/>
            <person name="Probst A.J."/>
            <person name="Thomas B.C."/>
            <person name="Singh A."/>
            <person name="Wilkins M.J."/>
            <person name="Karaoz U."/>
            <person name="Brodie E.L."/>
            <person name="Williams K.H."/>
            <person name="Hubbard S.S."/>
            <person name="Banfield J.F."/>
        </authorList>
    </citation>
    <scope>NUCLEOTIDE SEQUENCE [LARGE SCALE GENOMIC DNA]</scope>
</reference>
<protein>
    <recommendedName>
        <fullName evidence="1">Serine/threonine specific protein phosphatases domain-containing protein</fullName>
    </recommendedName>
</protein>
<dbReference type="InterPro" id="IPR006186">
    <property type="entry name" value="Ser/Thr-sp_prot-phosphatase"/>
</dbReference>
<feature type="domain" description="Serine/threonine specific protein phosphatases" evidence="1">
    <location>
        <begin position="160"/>
        <end position="165"/>
    </location>
</feature>